<reference evidence="2" key="1">
    <citation type="journal article" date="2021" name="Proc. Natl. Acad. Sci. U.S.A.">
        <title>A Catalog of Tens of Thousands of Viruses from Human Metagenomes Reveals Hidden Associations with Chronic Diseases.</title>
        <authorList>
            <person name="Tisza M.J."/>
            <person name="Buck C.B."/>
        </authorList>
    </citation>
    <scope>NUCLEOTIDE SEQUENCE</scope>
    <source>
        <strain evidence="2">Ctgsk7</strain>
    </source>
</reference>
<proteinExistence type="predicted"/>
<dbReference type="Pfam" id="PF24308">
    <property type="entry name" value="DUF7487"/>
    <property type="match status" value="1"/>
</dbReference>
<evidence type="ECO:0000259" key="1">
    <source>
        <dbReference type="Pfam" id="PF24308"/>
    </source>
</evidence>
<feature type="domain" description="DUF7487" evidence="1">
    <location>
        <begin position="132"/>
        <end position="188"/>
    </location>
</feature>
<accession>A0A8S5PXF1</accession>
<keyword evidence="2" id="KW-0255">Endonuclease</keyword>
<keyword evidence="2" id="KW-0378">Hydrolase</keyword>
<organism evidence="2">
    <name type="scientific">Myoviridae sp. ctgsk7</name>
    <dbReference type="NCBI Taxonomy" id="2825151"/>
    <lineage>
        <taxon>Viruses</taxon>
        <taxon>Duplodnaviria</taxon>
        <taxon>Heunggongvirae</taxon>
        <taxon>Uroviricota</taxon>
        <taxon>Caudoviricetes</taxon>
    </lineage>
</organism>
<dbReference type="InterPro" id="IPR055910">
    <property type="entry name" value="DUF7487"/>
</dbReference>
<dbReference type="Gene3D" id="3.40.960.10">
    <property type="entry name" value="VSR Endonuclease"/>
    <property type="match status" value="1"/>
</dbReference>
<dbReference type="EMBL" id="BK015533">
    <property type="protein sequence ID" value="DAE11440.1"/>
    <property type="molecule type" value="Genomic_DNA"/>
</dbReference>
<sequence>MNINLFYYMIVHNIKLEEEIFKYIAPEGKLISQRCVIRLLKKKNWYDYLKNLYPNLTYPEGDVKFIREVLYRLINNIDELPKCRTCGKTLHFSNDKFPIFCSKKCSNADPEVLERNRESVRKAQRKNQETIGDKILEKRKSTIKERYGVETSSPYGIPEVQKKIKKSIKEKFGVDNVFKLQETKNKRLDNLKRETTERWEQFLRKTVIWPDFDSKIPKNKRILIIKDYCPIHGDVEVPLGDACLRVGNKRYYEGCLCFKCNPKVPKEERKILAYSKASQKLYKKLVALLKESNINNKIYYATLNKEFYVKTKTGRYLDYYDETENIIIEFNGDLWHGNPSMFGPDDLVKRPFNSNIKVPAKELWDNDNKRYKEIRNELPDCHYLIIWEYDAFKYTEEVLQELVIFYKTKDYSKLNLVKFRND</sequence>
<dbReference type="GO" id="GO:0004519">
    <property type="term" value="F:endonuclease activity"/>
    <property type="evidence" value="ECO:0007669"/>
    <property type="project" value="UniProtKB-KW"/>
</dbReference>
<keyword evidence="2" id="KW-0540">Nuclease</keyword>
<evidence type="ECO:0000313" key="2">
    <source>
        <dbReference type="EMBL" id="DAE11440.1"/>
    </source>
</evidence>
<protein>
    <submittedName>
        <fullName evidence="2">Endonuclease-like protein</fullName>
    </submittedName>
</protein>
<name>A0A8S5PXF1_9CAUD</name>